<evidence type="ECO:0000313" key="1">
    <source>
        <dbReference type="EMBL" id="EMI18904.1"/>
    </source>
</evidence>
<dbReference type="AlphaFoldDB" id="M5RYA2"/>
<accession>M5RYA2</accession>
<gene>
    <name evidence="1" type="ORF">RMSM_04166</name>
</gene>
<organism evidence="1 2">
    <name type="scientific">Rhodopirellula maiorica SM1</name>
    <dbReference type="NCBI Taxonomy" id="1265738"/>
    <lineage>
        <taxon>Bacteria</taxon>
        <taxon>Pseudomonadati</taxon>
        <taxon>Planctomycetota</taxon>
        <taxon>Planctomycetia</taxon>
        <taxon>Pirellulales</taxon>
        <taxon>Pirellulaceae</taxon>
        <taxon>Novipirellula</taxon>
    </lineage>
</organism>
<name>M5RYA2_9BACT</name>
<dbReference type="PATRIC" id="fig|1265738.3.peg.4173"/>
<protein>
    <submittedName>
        <fullName evidence="1">Uncharacterized protein</fullName>
    </submittedName>
</protein>
<comment type="caution">
    <text evidence="1">The sequence shown here is derived from an EMBL/GenBank/DDBJ whole genome shotgun (WGS) entry which is preliminary data.</text>
</comment>
<reference evidence="1 2" key="1">
    <citation type="journal article" date="2013" name="Mar. Genomics">
        <title>Expression of sulfatases in Rhodopirellula baltica and the diversity of sulfatases in the genus Rhodopirellula.</title>
        <authorList>
            <person name="Wegner C.E."/>
            <person name="Richter-Heitmann T."/>
            <person name="Klindworth A."/>
            <person name="Klockow C."/>
            <person name="Richter M."/>
            <person name="Achstetter T."/>
            <person name="Glockner F.O."/>
            <person name="Harder J."/>
        </authorList>
    </citation>
    <scope>NUCLEOTIDE SEQUENCE [LARGE SCALE GENOMIC DNA]</scope>
    <source>
        <strain evidence="1 2">SM1</strain>
    </source>
</reference>
<evidence type="ECO:0000313" key="2">
    <source>
        <dbReference type="Proteomes" id="UP000011991"/>
    </source>
</evidence>
<dbReference type="EMBL" id="ANOG01000597">
    <property type="protein sequence ID" value="EMI18904.1"/>
    <property type="molecule type" value="Genomic_DNA"/>
</dbReference>
<keyword evidence="2" id="KW-1185">Reference proteome</keyword>
<sequence length="89" mass="9948">MSILSAIALSQRIKRLVAEAVETFVESAERNVFHAQVWFPAISPRPKHSARILARGLAGVISILSPLDFHALYLEIRRSEKYLTDLSAC</sequence>
<proteinExistence type="predicted"/>
<dbReference type="Proteomes" id="UP000011991">
    <property type="component" value="Unassembled WGS sequence"/>
</dbReference>